<proteinExistence type="predicted"/>
<evidence type="ECO:0000313" key="2">
    <source>
        <dbReference type="Proteomes" id="UP000232638"/>
    </source>
</evidence>
<dbReference type="InterPro" id="IPR012431">
    <property type="entry name" value="PDDEXK_10"/>
</dbReference>
<dbReference type="PANTHER" id="PTHR34314">
    <property type="entry name" value="CRENARCHAEAL PROTEIN, PUTATIVE-RELATED"/>
    <property type="match status" value="1"/>
</dbReference>
<dbReference type="PANTHER" id="PTHR34314:SF6">
    <property type="entry name" value="DUF3782 DOMAIN-CONTAINING PROTEIN"/>
    <property type="match status" value="1"/>
</dbReference>
<evidence type="ECO:0008006" key="3">
    <source>
        <dbReference type="Google" id="ProtNLM"/>
    </source>
</evidence>
<protein>
    <recommendedName>
        <fullName evidence="3">DUF3782 domain-containing protein</fullName>
    </recommendedName>
</protein>
<keyword evidence="2" id="KW-1185">Reference proteome</keyword>
<name>A0A2K8UEG9_9GAMM</name>
<dbReference type="OrthoDB" id="158283at2"/>
<dbReference type="EMBL" id="CP020370">
    <property type="protein sequence ID" value="AUB83897.1"/>
    <property type="molecule type" value="Genomic_DNA"/>
</dbReference>
<gene>
    <name evidence="1" type="ORF">THSYN_25115</name>
</gene>
<dbReference type="Pfam" id="PF12644">
    <property type="entry name" value="DUF3782"/>
    <property type="match status" value="1"/>
</dbReference>
<dbReference type="Proteomes" id="UP000232638">
    <property type="component" value="Chromosome"/>
</dbReference>
<sequence length="239" mass="28219">MNTQALKDTIRRELPEIIRTDPEFRGYILDLTRQEYAGRAATEDRFYELLAELRRDREEGARKWDEYKKEQNQKWDEQNRKWDQHQAEQREEFKRIHEEIMAQAQRHDRSIGALGSRWGLQSEKAFRDALAGMLEKNFGVQVLNVNEYDDQGTVFGRPDQIELDVIIQNGLLLICELKSSIDKAGMYIFERKARFYEQRHQRTANRLIVISPMIDARARQVAERLGIETYGDSLEVQAL</sequence>
<dbReference type="Pfam" id="PF07788">
    <property type="entry name" value="PDDEXK_10"/>
    <property type="match status" value="1"/>
</dbReference>
<dbReference type="RefSeq" id="WP_100921573.1">
    <property type="nucleotide sequence ID" value="NZ_CP020370.1"/>
</dbReference>
<dbReference type="KEGG" id="tsy:THSYN_25115"/>
<reference evidence="1 2" key="1">
    <citation type="submission" date="2017-03" db="EMBL/GenBank/DDBJ databases">
        <title>Complete genome sequence of Candidatus 'Thiodictyon syntrophicum' sp. nov. strain Cad16T, a photolithoautotroph purple sulfur bacterium isolated from an alpine meromictic lake.</title>
        <authorList>
            <person name="Luedin S.M."/>
            <person name="Pothier J.F."/>
            <person name="Danza F."/>
            <person name="Storelli N."/>
            <person name="Wittwer M."/>
            <person name="Tonolla M."/>
        </authorList>
    </citation>
    <scope>NUCLEOTIDE SEQUENCE [LARGE SCALE GENOMIC DNA]</scope>
    <source>
        <strain evidence="1 2">Cad16T</strain>
    </source>
</reference>
<dbReference type="AlphaFoldDB" id="A0A2K8UEG9"/>
<evidence type="ECO:0000313" key="1">
    <source>
        <dbReference type="EMBL" id="AUB83897.1"/>
    </source>
</evidence>
<accession>A0A2K8UEG9</accession>
<organism evidence="1 2">
    <name type="scientific">Candidatus Thiodictyon syntrophicum</name>
    <dbReference type="NCBI Taxonomy" id="1166950"/>
    <lineage>
        <taxon>Bacteria</taxon>
        <taxon>Pseudomonadati</taxon>
        <taxon>Pseudomonadota</taxon>
        <taxon>Gammaproteobacteria</taxon>
        <taxon>Chromatiales</taxon>
        <taxon>Chromatiaceae</taxon>
        <taxon>Thiodictyon</taxon>
    </lineage>
</organism>
<dbReference type="InterPro" id="IPR024271">
    <property type="entry name" value="DUF3782"/>
</dbReference>